<dbReference type="PANTHER" id="PTHR47027">
    <property type="entry name" value="REVERSE TRANSCRIPTASE DOMAIN-CONTAINING PROTEIN"/>
    <property type="match status" value="1"/>
</dbReference>
<dbReference type="SUPFAM" id="SSF56672">
    <property type="entry name" value="DNA/RNA polymerases"/>
    <property type="match status" value="1"/>
</dbReference>
<feature type="domain" description="Reverse transcriptase" evidence="1">
    <location>
        <begin position="1"/>
        <end position="112"/>
    </location>
</feature>
<dbReference type="InterPro" id="IPR000477">
    <property type="entry name" value="RT_dom"/>
</dbReference>
<name>A0AA88H489_ARTSF</name>
<evidence type="ECO:0000259" key="1">
    <source>
        <dbReference type="PROSITE" id="PS50878"/>
    </source>
</evidence>
<accession>A0AA88H489</accession>
<dbReference type="AlphaFoldDB" id="A0AA88H489"/>
<sequence>MYGSTKAVVRVFGKGESRIFEQTRSIKQGIALSPRLFGKFVNDIVELLEKRWAPTVKLGNRTISVLLFADNMALVSRTGRELQFLIDLITKYFESKKLRLNFGKKEIMIFNK</sequence>
<dbReference type="Pfam" id="PF00078">
    <property type="entry name" value="RVT_1"/>
    <property type="match status" value="1"/>
</dbReference>
<gene>
    <name evidence="2" type="ORF">QYM36_020117</name>
</gene>
<dbReference type="GO" id="GO:0071897">
    <property type="term" value="P:DNA biosynthetic process"/>
    <property type="evidence" value="ECO:0007669"/>
    <property type="project" value="UniProtKB-ARBA"/>
</dbReference>
<comment type="caution">
    <text evidence="2">The sequence shown here is derived from an EMBL/GenBank/DDBJ whole genome shotgun (WGS) entry which is preliminary data.</text>
</comment>
<dbReference type="PROSITE" id="PS50878">
    <property type="entry name" value="RT_POL"/>
    <property type="match status" value="1"/>
</dbReference>
<organism evidence="2 3">
    <name type="scientific">Artemia franciscana</name>
    <name type="common">Brine shrimp</name>
    <name type="synonym">Artemia sanfranciscana</name>
    <dbReference type="NCBI Taxonomy" id="6661"/>
    <lineage>
        <taxon>Eukaryota</taxon>
        <taxon>Metazoa</taxon>
        <taxon>Ecdysozoa</taxon>
        <taxon>Arthropoda</taxon>
        <taxon>Crustacea</taxon>
        <taxon>Branchiopoda</taxon>
        <taxon>Anostraca</taxon>
        <taxon>Artemiidae</taxon>
        <taxon>Artemia</taxon>
    </lineage>
</organism>
<dbReference type="PANTHER" id="PTHR47027:SF20">
    <property type="entry name" value="REVERSE TRANSCRIPTASE-LIKE PROTEIN WITH RNA-DIRECTED DNA POLYMERASE DOMAIN"/>
    <property type="match status" value="1"/>
</dbReference>
<reference evidence="2" key="1">
    <citation type="submission" date="2023-07" db="EMBL/GenBank/DDBJ databases">
        <title>Chromosome-level genome assembly of Artemia franciscana.</title>
        <authorList>
            <person name="Jo E."/>
        </authorList>
    </citation>
    <scope>NUCLEOTIDE SEQUENCE</scope>
    <source>
        <tissue evidence="2">Whole body</tissue>
    </source>
</reference>
<proteinExistence type="predicted"/>
<dbReference type="EMBL" id="JAVRJZ010006481">
    <property type="protein sequence ID" value="KAK2701210.1"/>
    <property type="molecule type" value="Genomic_DNA"/>
</dbReference>
<evidence type="ECO:0000313" key="3">
    <source>
        <dbReference type="Proteomes" id="UP001187531"/>
    </source>
</evidence>
<dbReference type="Proteomes" id="UP001187531">
    <property type="component" value="Unassembled WGS sequence"/>
</dbReference>
<evidence type="ECO:0000313" key="2">
    <source>
        <dbReference type="EMBL" id="KAK2701210.1"/>
    </source>
</evidence>
<keyword evidence="3" id="KW-1185">Reference proteome</keyword>
<protein>
    <recommendedName>
        <fullName evidence="1">Reverse transcriptase domain-containing protein</fullName>
    </recommendedName>
</protein>
<dbReference type="InterPro" id="IPR043502">
    <property type="entry name" value="DNA/RNA_pol_sf"/>
</dbReference>